<dbReference type="EMBL" id="JAHXCT010000002">
    <property type="protein sequence ID" value="MBW4768853.1"/>
    <property type="molecule type" value="Genomic_DNA"/>
</dbReference>
<dbReference type="Proteomes" id="UP000788426">
    <property type="component" value="Unassembled WGS sequence"/>
</dbReference>
<dbReference type="Pfam" id="PF14289">
    <property type="entry name" value="DUF4369"/>
    <property type="match status" value="1"/>
</dbReference>
<keyword evidence="5" id="KW-0732">Signal</keyword>
<dbReference type="InterPro" id="IPR025380">
    <property type="entry name" value="DUF4369"/>
</dbReference>
<evidence type="ECO:0000313" key="8">
    <source>
        <dbReference type="Proteomes" id="UP000788426"/>
    </source>
</evidence>
<accession>A0ABS6YBB3</accession>
<reference evidence="7 8" key="1">
    <citation type="submission" date="2021-07" db="EMBL/GenBank/DDBJ databases">
        <title>Genomic diversity and antimicrobial resistance of Prevotella spp. isolated from chronic lung disease airways.</title>
        <authorList>
            <person name="Webb K.A."/>
            <person name="Olagoke O.S."/>
            <person name="Baird T."/>
            <person name="Neill J."/>
            <person name="Pham A."/>
            <person name="Wells T.J."/>
            <person name="Ramsay K.A."/>
            <person name="Bell S.C."/>
            <person name="Sarovich D.S."/>
            <person name="Price E.P."/>
        </authorList>
    </citation>
    <scope>NUCLEOTIDE SEQUENCE [LARGE SCALE GENOMIC DNA]</scope>
    <source>
        <strain evidence="7 8">SCHI0011.S.12</strain>
    </source>
</reference>
<dbReference type="InterPro" id="IPR017937">
    <property type="entry name" value="Thioredoxin_CS"/>
</dbReference>
<dbReference type="PROSITE" id="PS51352">
    <property type="entry name" value="THIOREDOXIN_2"/>
    <property type="match status" value="1"/>
</dbReference>
<dbReference type="InterPro" id="IPR050553">
    <property type="entry name" value="Thioredoxin_ResA/DsbE_sf"/>
</dbReference>
<dbReference type="PROSITE" id="PS00194">
    <property type="entry name" value="THIOREDOXIN_1"/>
    <property type="match status" value="1"/>
</dbReference>
<gene>
    <name evidence="7" type="ORF">KZO38_03645</name>
</gene>
<dbReference type="PANTHER" id="PTHR42852">
    <property type="entry name" value="THIOL:DISULFIDE INTERCHANGE PROTEIN DSBE"/>
    <property type="match status" value="1"/>
</dbReference>
<keyword evidence="8" id="KW-1185">Reference proteome</keyword>
<feature type="domain" description="Thioredoxin" evidence="6">
    <location>
        <begin position="239"/>
        <end position="377"/>
    </location>
</feature>
<evidence type="ECO:0000259" key="6">
    <source>
        <dbReference type="PROSITE" id="PS51352"/>
    </source>
</evidence>
<feature type="chain" id="PRO_5045521977" evidence="5">
    <location>
        <begin position="32"/>
        <end position="382"/>
    </location>
</feature>
<feature type="signal peptide" evidence="5">
    <location>
        <begin position="1"/>
        <end position="31"/>
    </location>
</feature>
<dbReference type="PANTHER" id="PTHR42852:SF6">
    <property type="entry name" value="THIOL:DISULFIDE INTERCHANGE PROTEIN DSBE"/>
    <property type="match status" value="1"/>
</dbReference>
<keyword evidence="3" id="KW-1015">Disulfide bond</keyword>
<dbReference type="RefSeq" id="WP_219479967.1">
    <property type="nucleotide sequence ID" value="NZ_JAHXCT010000002.1"/>
</dbReference>
<dbReference type="InterPro" id="IPR013766">
    <property type="entry name" value="Thioredoxin_domain"/>
</dbReference>
<keyword evidence="2" id="KW-0201">Cytochrome c-type biogenesis</keyword>
<evidence type="ECO:0000256" key="2">
    <source>
        <dbReference type="ARBA" id="ARBA00022748"/>
    </source>
</evidence>
<evidence type="ECO:0000256" key="5">
    <source>
        <dbReference type="SAM" id="SignalP"/>
    </source>
</evidence>
<evidence type="ECO:0000256" key="1">
    <source>
        <dbReference type="ARBA" id="ARBA00004196"/>
    </source>
</evidence>
<dbReference type="InterPro" id="IPR013740">
    <property type="entry name" value="Redoxin"/>
</dbReference>
<dbReference type="Pfam" id="PF08534">
    <property type="entry name" value="Redoxin"/>
    <property type="match status" value="1"/>
</dbReference>
<dbReference type="CDD" id="cd02966">
    <property type="entry name" value="TlpA_like_family"/>
    <property type="match status" value="1"/>
</dbReference>
<comment type="subcellular location">
    <subcellularLocation>
        <location evidence="1">Cell envelope</location>
    </subcellularLocation>
</comment>
<sequence>MQTFVSTYVKQKGKSLFLTAALLCFPFLSFAQKTSSVTGEIKGLTEGKLQILVRTSETKWDTISTTPFSNGMFSFSQIKVARPMFARISVVGYQGGFNFFLEPNATYKALLRDGDGWFITGGELQNAQTEYQKGCGVLQNQLVALQAKSDSLRKALKYGSASKVNDSITMVKKELDMLRTSYLDANNNILSAALVLQELEQMDAPLNACKEVYAQLGEGAKASSCGEIVNQRIQRLEKVSRGSKAPDFTLPTLDGKSFTLSAMQGKVKIVDFWASWCGPCRLNNPVLRQLYADFHSKGLEIVNVSLDEKRDRWVEAVKQDKLVWTQVSSLKGWKDPVTQLYSITAIPAIFVLDADNNIIASGLHGEELKNFVSGLFAEKGAK</sequence>
<protein>
    <submittedName>
        <fullName evidence="7">AhpC/TSA family protein</fullName>
    </submittedName>
</protein>
<proteinExistence type="predicted"/>
<evidence type="ECO:0000313" key="7">
    <source>
        <dbReference type="EMBL" id="MBW4768853.1"/>
    </source>
</evidence>
<comment type="caution">
    <text evidence="7">The sequence shown here is derived from an EMBL/GenBank/DDBJ whole genome shotgun (WGS) entry which is preliminary data.</text>
</comment>
<evidence type="ECO:0000256" key="4">
    <source>
        <dbReference type="ARBA" id="ARBA00023284"/>
    </source>
</evidence>
<keyword evidence="4" id="KW-0676">Redox-active center</keyword>
<evidence type="ECO:0000256" key="3">
    <source>
        <dbReference type="ARBA" id="ARBA00023157"/>
    </source>
</evidence>
<name>A0ABS6YBB3_9BACT</name>
<organism evidence="7 8">
    <name type="scientific">Hoylesella nanceiensis</name>
    <dbReference type="NCBI Taxonomy" id="425941"/>
    <lineage>
        <taxon>Bacteria</taxon>
        <taxon>Pseudomonadati</taxon>
        <taxon>Bacteroidota</taxon>
        <taxon>Bacteroidia</taxon>
        <taxon>Bacteroidales</taxon>
        <taxon>Prevotellaceae</taxon>
        <taxon>Hoylesella</taxon>
    </lineage>
</organism>